<name>A0ABU8W1R2_9BURK</name>
<accession>A0ABU8W1R2</accession>
<keyword evidence="1" id="KW-0812">Transmembrane</keyword>
<dbReference type="SUPFAM" id="SSF52799">
    <property type="entry name" value="(Phosphotyrosine protein) phosphatases II"/>
    <property type="match status" value="1"/>
</dbReference>
<feature type="transmembrane region" description="Helical" evidence="1">
    <location>
        <begin position="59"/>
        <end position="80"/>
    </location>
</feature>
<dbReference type="InterPro" id="IPR029021">
    <property type="entry name" value="Prot-tyrosine_phosphatase-like"/>
</dbReference>
<dbReference type="PANTHER" id="PTHR47216">
    <property type="match status" value="1"/>
</dbReference>
<dbReference type="PANTHER" id="PTHR47216:SF4">
    <property type="entry name" value="OS01G0859400 PROTEIN"/>
    <property type="match status" value="1"/>
</dbReference>
<feature type="transmembrane region" description="Helical" evidence="1">
    <location>
        <begin position="227"/>
        <end position="245"/>
    </location>
</feature>
<comment type="caution">
    <text evidence="2">The sequence shown here is derived from an EMBL/GenBank/DDBJ whole genome shotgun (WGS) entry which is preliminary data.</text>
</comment>
<protein>
    <submittedName>
        <fullName evidence="2">Phosphatase PAP2/dual specificity phosphatase family protein</fullName>
    </submittedName>
</protein>
<dbReference type="CDD" id="cd03386">
    <property type="entry name" value="PAP2_Aur1_like"/>
    <property type="match status" value="1"/>
</dbReference>
<dbReference type="EMBL" id="JBBKZV010000010">
    <property type="protein sequence ID" value="MEJ8823952.1"/>
    <property type="molecule type" value="Genomic_DNA"/>
</dbReference>
<feature type="transmembrane region" description="Helical" evidence="1">
    <location>
        <begin position="92"/>
        <end position="110"/>
    </location>
</feature>
<evidence type="ECO:0000256" key="1">
    <source>
        <dbReference type="SAM" id="Phobius"/>
    </source>
</evidence>
<feature type="transmembrane region" description="Helical" evidence="1">
    <location>
        <begin position="18"/>
        <end position="39"/>
    </location>
</feature>
<sequence length="453" mass="50494">MPNVGASMSAAPVPWKRAAAWLVLLGPLFYATYGFATWWATTRAHVPSAAFAWERHIPFWPWTIFPYWTINVFYALSLFFGRSRHLVDRHALRLLTATVIAVTCFVLWPLEFSFGQPPVDGAPAFLFDALRGFDKPFNQAPSLHIALAVILWDWYQRLLENPWARGVLHLWTFAICASVLTTWQHHFIDIPTGALLGMFCVWLWPLERVPSMPRVWRLASDPQRWKLAAYYAAGAAACLAAAVHIGGIALWLGWPAASLALVAFNYIGFGARGFQMNARGHMAWAARWLLLPYRAGAALNARVWTRKMRAYSEVLPGLWLGRIPDFVEWLAAGKPRLVSLSAELQMPSGHGAHCLPMLDLVVPSPAHLRRAALIIEAQHRTGATVWICCALGFSRSAASLVGWIAAHAKDAKVAQALADAEELVRQTRPQIVLRPAWRVALAQAIREPDAHDS</sequence>
<dbReference type="Proteomes" id="UP001363010">
    <property type="component" value="Unassembled WGS sequence"/>
</dbReference>
<evidence type="ECO:0000313" key="2">
    <source>
        <dbReference type="EMBL" id="MEJ8823952.1"/>
    </source>
</evidence>
<gene>
    <name evidence="2" type="ORF">WKW80_18295</name>
</gene>
<dbReference type="Gene3D" id="3.90.190.10">
    <property type="entry name" value="Protein tyrosine phosphatase superfamily"/>
    <property type="match status" value="1"/>
</dbReference>
<feature type="transmembrane region" description="Helical" evidence="1">
    <location>
        <begin position="251"/>
        <end position="269"/>
    </location>
</feature>
<reference evidence="2 3" key="1">
    <citation type="submission" date="2024-03" db="EMBL/GenBank/DDBJ databases">
        <title>Novel species of the genus Variovorax.</title>
        <authorList>
            <person name="Liu Q."/>
            <person name="Xin Y.-H."/>
        </authorList>
    </citation>
    <scope>NUCLEOTIDE SEQUENCE [LARGE SCALE GENOMIC DNA]</scope>
    <source>
        <strain evidence="2 3">KACC 18501</strain>
    </source>
</reference>
<dbReference type="RefSeq" id="WP_340364980.1">
    <property type="nucleotide sequence ID" value="NZ_JBBKZV010000010.1"/>
</dbReference>
<keyword evidence="1" id="KW-1133">Transmembrane helix</keyword>
<keyword evidence="3" id="KW-1185">Reference proteome</keyword>
<organism evidence="2 3">
    <name type="scientific">Variovorax humicola</name>
    <dbReference type="NCBI Taxonomy" id="1769758"/>
    <lineage>
        <taxon>Bacteria</taxon>
        <taxon>Pseudomonadati</taxon>
        <taxon>Pseudomonadota</taxon>
        <taxon>Betaproteobacteria</taxon>
        <taxon>Burkholderiales</taxon>
        <taxon>Comamonadaceae</taxon>
        <taxon>Variovorax</taxon>
    </lineage>
</organism>
<proteinExistence type="predicted"/>
<feature type="transmembrane region" description="Helical" evidence="1">
    <location>
        <begin position="190"/>
        <end position="206"/>
    </location>
</feature>
<keyword evidence="1" id="KW-0472">Membrane</keyword>
<evidence type="ECO:0000313" key="3">
    <source>
        <dbReference type="Proteomes" id="UP001363010"/>
    </source>
</evidence>